<accession>A0A2V1N2S5</accession>
<comment type="caution">
    <text evidence="2">The sequence shown here is derived from an EMBL/GenBank/DDBJ whole genome shotgun (WGS) entry which is preliminary data.</text>
</comment>
<evidence type="ECO:0000313" key="3">
    <source>
        <dbReference type="Proteomes" id="UP000245080"/>
    </source>
</evidence>
<dbReference type="RefSeq" id="WP_109250368.1">
    <property type="nucleotide sequence ID" value="NZ_QCXQ01000002.1"/>
</dbReference>
<feature type="region of interest" description="Disordered" evidence="1">
    <location>
        <begin position="54"/>
        <end position="91"/>
    </location>
</feature>
<feature type="compositionally biased region" description="Basic and acidic residues" evidence="1">
    <location>
        <begin position="81"/>
        <end position="91"/>
    </location>
</feature>
<dbReference type="Proteomes" id="UP000245080">
    <property type="component" value="Unassembled WGS sequence"/>
</dbReference>
<reference evidence="2 3" key="1">
    <citation type="journal article" date="2018" name="Int. J. Syst. Evol. Microbiol.">
        <title>Lactobacillus bambusae sp. nov., isolated from a traditional fermented Ma-bamboo shoots of Taiwan.</title>
        <authorList>
            <person name="Wang L.-T."/>
        </authorList>
    </citation>
    <scope>NUCLEOTIDE SEQUENCE [LARGE SCALE GENOMIC DNA]</scope>
    <source>
        <strain evidence="2 3">BS-W1</strain>
    </source>
</reference>
<protein>
    <submittedName>
        <fullName evidence="2">Uncharacterized protein</fullName>
    </submittedName>
</protein>
<feature type="compositionally biased region" description="Polar residues" evidence="1">
    <location>
        <begin position="67"/>
        <end position="78"/>
    </location>
</feature>
<keyword evidence="3" id="KW-1185">Reference proteome</keyword>
<evidence type="ECO:0000256" key="1">
    <source>
        <dbReference type="SAM" id="MobiDB-lite"/>
    </source>
</evidence>
<dbReference type="AlphaFoldDB" id="A0A2V1N2S5"/>
<proteinExistence type="predicted"/>
<name>A0A2V1N2S5_9LACO</name>
<gene>
    <name evidence="2" type="ORF">DCM90_05705</name>
</gene>
<dbReference type="EMBL" id="QCXQ01000002">
    <property type="protein sequence ID" value="PWG00420.1"/>
    <property type="molecule type" value="Genomic_DNA"/>
</dbReference>
<organism evidence="2 3">
    <name type="scientific">Levilactobacillus bambusae</name>
    <dbReference type="NCBI Taxonomy" id="2024736"/>
    <lineage>
        <taxon>Bacteria</taxon>
        <taxon>Bacillati</taxon>
        <taxon>Bacillota</taxon>
        <taxon>Bacilli</taxon>
        <taxon>Lactobacillales</taxon>
        <taxon>Lactobacillaceae</taxon>
        <taxon>Levilactobacillus</taxon>
    </lineage>
</organism>
<sequence length="91" mass="10469">MAIRLILRRAWHLVASLLIFAVVLFLAWHILPLALAATIIGGIFALFVSNRRTKHSNKEEDRPHVYRSSSDPYHSNPNRRILTDVKESRPN</sequence>
<evidence type="ECO:0000313" key="2">
    <source>
        <dbReference type="EMBL" id="PWG00420.1"/>
    </source>
</evidence>